<sequence length="394" mass="40931">MSPLRKFLRTIGPAIPAAAPLEMLRAGLGALVALAVTGLIVLLPAFDKTLGLYLIAPFGASAVLLFAVPNSPLAQPWSALVGNTLAALIGVAVCLTIPHPALAVALAVGLTIAATIACRAVHPPAGAVAMTAVLNPDAVADLGFGFALAPVGAGTLALVILAAAYARLTGRRYPFRQFDDPNTHGTNDPAPSERLGLSEDELKAILSTYSQSFNLGVEDLARLVGAAEMQAATHATGPMTAADIMSRDLITVTANTSGSQIAALFQHHRFTSLPVADPQGTYLGIILQIDLIVKGSQDATRTRGRFMPALSNILRRDSNAPLRADQLMQSNGPRATPDTSMAVLLGLMADGETDAVPVLEHDKITGIVTRTDMIAALARHSRSTDAPQNNTVAD</sequence>
<protein>
    <submittedName>
        <fullName evidence="4">CBS domain-containing membrane protein</fullName>
    </submittedName>
</protein>
<dbReference type="AlphaFoldDB" id="A0A7W6E2P8"/>
<accession>A0A7W6E2P8</accession>
<dbReference type="InterPro" id="IPR000644">
    <property type="entry name" value="CBS_dom"/>
</dbReference>
<feature type="transmembrane region" description="Helical" evidence="2">
    <location>
        <begin position="23"/>
        <end position="43"/>
    </location>
</feature>
<feature type="transmembrane region" description="Helical" evidence="2">
    <location>
        <begin position="102"/>
        <end position="122"/>
    </location>
</feature>
<organism evidence="4 5">
    <name type="scientific">Sulfitobacter undariae</name>
    <dbReference type="NCBI Taxonomy" id="1563671"/>
    <lineage>
        <taxon>Bacteria</taxon>
        <taxon>Pseudomonadati</taxon>
        <taxon>Pseudomonadota</taxon>
        <taxon>Alphaproteobacteria</taxon>
        <taxon>Rhodobacterales</taxon>
        <taxon>Roseobacteraceae</taxon>
        <taxon>Sulfitobacter</taxon>
    </lineage>
</organism>
<dbReference type="EMBL" id="JACIEI010000003">
    <property type="protein sequence ID" value="MBB3993667.1"/>
    <property type="molecule type" value="Genomic_DNA"/>
</dbReference>
<dbReference type="SMART" id="SM00116">
    <property type="entry name" value="CBS"/>
    <property type="match status" value="2"/>
</dbReference>
<proteinExistence type="predicted"/>
<evidence type="ECO:0000259" key="3">
    <source>
        <dbReference type="PROSITE" id="PS51371"/>
    </source>
</evidence>
<dbReference type="PANTHER" id="PTHR33741:SF5">
    <property type="entry name" value="TRANSMEMBRANE PROTEIN DDB_G0269096-RELATED"/>
    <property type="match status" value="1"/>
</dbReference>
<dbReference type="RefSeq" id="WP_184563976.1">
    <property type="nucleotide sequence ID" value="NZ_JACIEI010000003.1"/>
</dbReference>
<keyword evidence="2" id="KW-1133">Transmembrane helix</keyword>
<gene>
    <name evidence="4" type="ORF">GGR95_001298</name>
</gene>
<reference evidence="4 5" key="1">
    <citation type="submission" date="2020-08" db="EMBL/GenBank/DDBJ databases">
        <title>Genomic Encyclopedia of Type Strains, Phase IV (KMG-IV): sequencing the most valuable type-strain genomes for metagenomic binning, comparative biology and taxonomic classification.</title>
        <authorList>
            <person name="Goeker M."/>
        </authorList>
    </citation>
    <scope>NUCLEOTIDE SEQUENCE [LARGE SCALE GENOMIC DNA]</scope>
    <source>
        <strain evidence="4 5">DSM 102234</strain>
    </source>
</reference>
<evidence type="ECO:0000256" key="1">
    <source>
        <dbReference type="PROSITE-ProRule" id="PRU00703"/>
    </source>
</evidence>
<dbReference type="Pfam" id="PF00571">
    <property type="entry name" value="CBS"/>
    <property type="match status" value="2"/>
</dbReference>
<feature type="domain" description="CBS" evidence="3">
    <location>
        <begin position="328"/>
        <end position="384"/>
    </location>
</feature>
<keyword evidence="5" id="KW-1185">Reference proteome</keyword>
<evidence type="ECO:0000313" key="4">
    <source>
        <dbReference type="EMBL" id="MBB3993667.1"/>
    </source>
</evidence>
<keyword evidence="2" id="KW-0812">Transmembrane</keyword>
<keyword evidence="2" id="KW-0472">Membrane</keyword>
<dbReference type="PROSITE" id="PS51371">
    <property type="entry name" value="CBS"/>
    <property type="match status" value="2"/>
</dbReference>
<dbReference type="Proteomes" id="UP000530268">
    <property type="component" value="Unassembled WGS sequence"/>
</dbReference>
<feature type="transmembrane region" description="Helical" evidence="2">
    <location>
        <begin position="50"/>
        <end position="68"/>
    </location>
</feature>
<dbReference type="Gene3D" id="3.10.580.10">
    <property type="entry name" value="CBS-domain"/>
    <property type="match status" value="1"/>
</dbReference>
<keyword evidence="1" id="KW-0129">CBS domain</keyword>
<dbReference type="InterPro" id="IPR046342">
    <property type="entry name" value="CBS_dom_sf"/>
</dbReference>
<feature type="domain" description="CBS" evidence="3">
    <location>
        <begin position="245"/>
        <end position="302"/>
    </location>
</feature>
<evidence type="ECO:0000313" key="5">
    <source>
        <dbReference type="Proteomes" id="UP000530268"/>
    </source>
</evidence>
<dbReference type="InterPro" id="IPR007065">
    <property type="entry name" value="HPP"/>
</dbReference>
<dbReference type="Pfam" id="PF04982">
    <property type="entry name" value="TM_HPP"/>
    <property type="match status" value="1"/>
</dbReference>
<feature type="transmembrane region" description="Helical" evidence="2">
    <location>
        <begin position="74"/>
        <end position="95"/>
    </location>
</feature>
<comment type="caution">
    <text evidence="4">The sequence shown here is derived from an EMBL/GenBank/DDBJ whole genome shotgun (WGS) entry which is preliminary data.</text>
</comment>
<name>A0A7W6E2P8_9RHOB</name>
<feature type="transmembrane region" description="Helical" evidence="2">
    <location>
        <begin position="142"/>
        <end position="166"/>
    </location>
</feature>
<dbReference type="CDD" id="cd04600">
    <property type="entry name" value="CBS_pair_HPP_assoc"/>
    <property type="match status" value="1"/>
</dbReference>
<dbReference type="PANTHER" id="PTHR33741">
    <property type="entry name" value="TRANSMEMBRANE PROTEIN DDB_G0269096-RELATED"/>
    <property type="match status" value="1"/>
</dbReference>
<dbReference type="SUPFAM" id="SSF54631">
    <property type="entry name" value="CBS-domain pair"/>
    <property type="match status" value="1"/>
</dbReference>
<dbReference type="InterPro" id="IPR058581">
    <property type="entry name" value="TM_HPP"/>
</dbReference>
<evidence type="ECO:0000256" key="2">
    <source>
        <dbReference type="SAM" id="Phobius"/>
    </source>
</evidence>